<evidence type="ECO:0000313" key="1">
    <source>
        <dbReference type="EMBL" id="NEE02583.1"/>
    </source>
</evidence>
<proteinExistence type="predicted"/>
<dbReference type="Proteomes" id="UP000475214">
    <property type="component" value="Unassembled WGS sequence"/>
</dbReference>
<dbReference type="RefSeq" id="WP_163741255.1">
    <property type="nucleotide sequence ID" value="NZ_JAAGOA010000015.1"/>
</dbReference>
<accession>A0A6L9SBX7</accession>
<organism evidence="1 2">
    <name type="scientific">Phytoactinopolyspora halotolerans</name>
    <dbReference type="NCBI Taxonomy" id="1981512"/>
    <lineage>
        <taxon>Bacteria</taxon>
        <taxon>Bacillati</taxon>
        <taxon>Actinomycetota</taxon>
        <taxon>Actinomycetes</taxon>
        <taxon>Jiangellales</taxon>
        <taxon>Jiangellaceae</taxon>
        <taxon>Phytoactinopolyspora</taxon>
    </lineage>
</organism>
<protein>
    <submittedName>
        <fullName evidence="1">Uncharacterized protein</fullName>
    </submittedName>
</protein>
<evidence type="ECO:0000313" key="2">
    <source>
        <dbReference type="Proteomes" id="UP000475214"/>
    </source>
</evidence>
<keyword evidence="2" id="KW-1185">Reference proteome</keyword>
<gene>
    <name evidence="1" type="ORF">G1H10_20660</name>
</gene>
<reference evidence="1 2" key="1">
    <citation type="submission" date="2020-02" db="EMBL/GenBank/DDBJ databases">
        <authorList>
            <person name="Li X.-J."/>
            <person name="Han X.-M."/>
        </authorList>
    </citation>
    <scope>NUCLEOTIDE SEQUENCE [LARGE SCALE GENOMIC DNA]</scope>
    <source>
        <strain evidence="1 2">CCTCC AB 2017055</strain>
    </source>
</reference>
<comment type="caution">
    <text evidence="1">The sequence shown here is derived from an EMBL/GenBank/DDBJ whole genome shotgun (WGS) entry which is preliminary data.</text>
</comment>
<dbReference type="AlphaFoldDB" id="A0A6L9SBX7"/>
<sequence>MRHVSGCSRQRGPAGTLAASWLAHLHGDYTQLDDLIPPPGVDAVLETLAEASPSPERIAEALTTYAWDSISDNSDLTCALDDVDALWSILESNGHPPISRNRARHIVTDAWVDAVAANRASPGIDALSGLHTMGYLLGRISELDRLTDDEAAPLVVLVVTWHEPASPWERISCILQVASALQDRVRAEATLSQFGTHCAVALVPDDNRARLERGSLTKRLNTGELSTFGFDVDLIPLPENRSHVTELIVRLQDGSMVGDKSGPIGRFPHDWNSLD</sequence>
<dbReference type="EMBL" id="JAAGOA010000015">
    <property type="protein sequence ID" value="NEE02583.1"/>
    <property type="molecule type" value="Genomic_DNA"/>
</dbReference>
<name>A0A6L9SBX7_9ACTN</name>